<proteinExistence type="predicted"/>
<evidence type="ECO:0000256" key="1">
    <source>
        <dbReference type="SAM" id="SignalP"/>
    </source>
</evidence>
<evidence type="ECO:0000313" key="3">
    <source>
        <dbReference type="Proteomes" id="UP001060504"/>
    </source>
</evidence>
<protein>
    <recommendedName>
        <fullName evidence="4">Intersectin-EH binding protein Ibp1</fullName>
    </recommendedName>
</protein>
<sequence>MKTRSTTLAALLLAGGASLAIAVAPSTFASPGLLPGCEETEHGGGRQGGANTVCESPGNAEINARPGMLARGAMGGMHGMI</sequence>
<comment type="caution">
    <text evidence="2">The sequence shown here is derived from an EMBL/GenBank/DDBJ whole genome shotgun (WGS) entry which is preliminary data.</text>
</comment>
<accession>A0ABQ4VHU9</accession>
<name>A0ABQ4VHU9_9MYCO</name>
<gene>
    <name evidence="2" type="ORF">NGTWS1702_23060</name>
</gene>
<feature type="chain" id="PRO_5045122359" description="Intersectin-EH binding protein Ibp1" evidence="1">
    <location>
        <begin position="30"/>
        <end position="81"/>
    </location>
</feature>
<dbReference type="EMBL" id="BPRH01002415">
    <property type="protein sequence ID" value="GJF17120.1"/>
    <property type="molecule type" value="Genomic_DNA"/>
</dbReference>
<reference evidence="2 3" key="1">
    <citation type="submission" date="2021-08" db="EMBL/GenBank/DDBJ databases">
        <title>Draft genome sequence of Mycolicibacterium sp. NGTWS1702 strain.</title>
        <authorList>
            <person name="Matsumoto M."/>
            <person name="Tang B.C.C."/>
            <person name="Machida Y."/>
            <person name="Matoyama H."/>
            <person name="Kishihara T."/>
            <person name="Sato S."/>
            <person name="Kondo I."/>
            <person name="Sano M."/>
            <person name="Kato G."/>
        </authorList>
    </citation>
    <scope>NUCLEOTIDE SEQUENCE [LARGE SCALE GENOMIC DNA]</scope>
    <source>
        <strain evidence="2 3">NGTWSNA01</strain>
    </source>
</reference>
<evidence type="ECO:0000313" key="2">
    <source>
        <dbReference type="EMBL" id="GJF17120.1"/>
    </source>
</evidence>
<dbReference type="Proteomes" id="UP001060504">
    <property type="component" value="Unassembled WGS sequence"/>
</dbReference>
<keyword evidence="1" id="KW-0732">Signal</keyword>
<organism evidence="2 3">
    <name type="scientific">Mycolicibacterium cyprinidarum</name>
    <dbReference type="NCBI Taxonomy" id="2860311"/>
    <lineage>
        <taxon>Bacteria</taxon>
        <taxon>Bacillati</taxon>
        <taxon>Actinomycetota</taxon>
        <taxon>Actinomycetes</taxon>
        <taxon>Mycobacteriales</taxon>
        <taxon>Mycobacteriaceae</taxon>
        <taxon>Mycolicibacterium</taxon>
    </lineage>
</organism>
<keyword evidence="3" id="KW-1185">Reference proteome</keyword>
<evidence type="ECO:0008006" key="4">
    <source>
        <dbReference type="Google" id="ProtNLM"/>
    </source>
</evidence>
<feature type="signal peptide" evidence="1">
    <location>
        <begin position="1"/>
        <end position="29"/>
    </location>
</feature>